<keyword evidence="9 12" id="KW-1133">Transmembrane helix</keyword>
<evidence type="ECO:0000256" key="9">
    <source>
        <dbReference type="ARBA" id="ARBA00022989"/>
    </source>
</evidence>
<keyword evidence="3 12" id="KW-0813">Transport</keyword>
<feature type="transmembrane region" description="Helical" evidence="12">
    <location>
        <begin position="23"/>
        <end position="44"/>
    </location>
</feature>
<dbReference type="GO" id="GO:0070069">
    <property type="term" value="C:cytochrome complex"/>
    <property type="evidence" value="ECO:0007669"/>
    <property type="project" value="UniProtKB-UniRule"/>
</dbReference>
<feature type="transmembrane region" description="Helical" evidence="12">
    <location>
        <begin position="396"/>
        <end position="419"/>
    </location>
</feature>
<keyword evidence="10 12" id="KW-0408">Iron</keyword>
<keyword evidence="7 12" id="KW-0479">Metal-binding</keyword>
<dbReference type="Pfam" id="PF01654">
    <property type="entry name" value="Cyt_bd_oxida_I"/>
    <property type="match status" value="1"/>
</dbReference>
<organism evidence="13 14">
    <name type="scientific">Shewanella halifaxensis (strain HAW-EB4)</name>
    <dbReference type="NCBI Taxonomy" id="458817"/>
    <lineage>
        <taxon>Bacteria</taxon>
        <taxon>Pseudomonadati</taxon>
        <taxon>Pseudomonadota</taxon>
        <taxon>Gammaproteobacteria</taxon>
        <taxon>Alteromonadales</taxon>
        <taxon>Shewanellaceae</taxon>
        <taxon>Shewanella</taxon>
    </lineage>
</organism>
<dbReference type="eggNOG" id="COG1271">
    <property type="taxonomic scope" value="Bacteria"/>
</dbReference>
<evidence type="ECO:0000256" key="1">
    <source>
        <dbReference type="ARBA" id="ARBA00004651"/>
    </source>
</evidence>
<dbReference type="KEGG" id="shl:Shal_1164"/>
<feature type="transmembrane region" description="Helical" evidence="12">
    <location>
        <begin position="96"/>
        <end position="120"/>
    </location>
</feature>
<keyword evidence="4 12" id="KW-1003">Cell membrane</keyword>
<dbReference type="GO" id="GO:0020037">
    <property type="term" value="F:heme binding"/>
    <property type="evidence" value="ECO:0007669"/>
    <property type="project" value="TreeGrafter"/>
</dbReference>
<evidence type="ECO:0000313" key="13">
    <source>
        <dbReference type="EMBL" id="ABZ75733.1"/>
    </source>
</evidence>
<feature type="transmembrane region" description="Helical" evidence="12">
    <location>
        <begin position="56"/>
        <end position="76"/>
    </location>
</feature>
<dbReference type="OrthoDB" id="9807042at2"/>
<evidence type="ECO:0000313" key="14">
    <source>
        <dbReference type="Proteomes" id="UP000001317"/>
    </source>
</evidence>
<evidence type="ECO:0000256" key="11">
    <source>
        <dbReference type="ARBA" id="ARBA00023136"/>
    </source>
</evidence>
<evidence type="ECO:0000256" key="4">
    <source>
        <dbReference type="ARBA" id="ARBA00022475"/>
    </source>
</evidence>
<dbReference type="InterPro" id="IPR002585">
    <property type="entry name" value="Cyt-d_ubiquinol_oxidase_su_1"/>
</dbReference>
<evidence type="ECO:0000256" key="7">
    <source>
        <dbReference type="ARBA" id="ARBA00022723"/>
    </source>
</evidence>
<evidence type="ECO:0000256" key="2">
    <source>
        <dbReference type="ARBA" id="ARBA00009819"/>
    </source>
</evidence>
<gene>
    <name evidence="13" type="ordered locus">Shal_1164</name>
</gene>
<keyword evidence="14" id="KW-1185">Reference proteome</keyword>
<dbReference type="GO" id="GO:0016682">
    <property type="term" value="F:oxidoreductase activity, acting on diphenols and related substances as donors, oxygen as acceptor"/>
    <property type="evidence" value="ECO:0007669"/>
    <property type="project" value="TreeGrafter"/>
</dbReference>
<evidence type="ECO:0000256" key="3">
    <source>
        <dbReference type="ARBA" id="ARBA00022448"/>
    </source>
</evidence>
<dbReference type="GO" id="GO:0009055">
    <property type="term" value="F:electron transfer activity"/>
    <property type="evidence" value="ECO:0007669"/>
    <property type="project" value="UniProtKB-UniRule"/>
</dbReference>
<evidence type="ECO:0000256" key="12">
    <source>
        <dbReference type="PIRNR" id="PIRNR006446"/>
    </source>
</evidence>
<evidence type="ECO:0000256" key="6">
    <source>
        <dbReference type="ARBA" id="ARBA00022692"/>
    </source>
</evidence>
<dbReference type="PIRSF" id="PIRSF006446">
    <property type="entry name" value="Cyt_quinol_oxidase_1"/>
    <property type="match status" value="1"/>
</dbReference>
<comment type="subcellular location">
    <subcellularLocation>
        <location evidence="12">Cell inner membrane</location>
    </subcellularLocation>
    <subcellularLocation>
        <location evidence="1">Cell membrane</location>
        <topology evidence="1">Multi-pass membrane protein</topology>
    </subcellularLocation>
</comment>
<dbReference type="AlphaFoldDB" id="B0TJE2"/>
<accession>B0TJE2</accession>
<reference evidence="13" key="1">
    <citation type="submission" date="2008-01" db="EMBL/GenBank/DDBJ databases">
        <title>Complete sequence of Shewanella halifaxensis HAW-EB4.</title>
        <authorList>
            <consortium name="US DOE Joint Genome Institute"/>
            <person name="Copeland A."/>
            <person name="Lucas S."/>
            <person name="Lapidus A."/>
            <person name="Glavina del Rio T."/>
            <person name="Dalin E."/>
            <person name="Tice H."/>
            <person name="Bruce D."/>
            <person name="Goodwin L."/>
            <person name="Pitluck S."/>
            <person name="Sims D."/>
            <person name="Brettin T."/>
            <person name="Detter J.C."/>
            <person name="Han C."/>
            <person name="Kuske C.R."/>
            <person name="Schmutz J."/>
            <person name="Larimer F."/>
            <person name="Land M."/>
            <person name="Hauser L."/>
            <person name="Kyrpides N."/>
            <person name="Kim E."/>
            <person name="Zhao J.-S."/>
            <person name="Richardson P."/>
        </authorList>
    </citation>
    <scope>NUCLEOTIDE SEQUENCE [LARGE SCALE GENOMIC DNA]</scope>
    <source>
        <strain evidence="13">HAW-EB4</strain>
    </source>
</reference>
<comment type="similarity">
    <text evidence="2 12">Belongs to the cytochrome ubiquinol oxidase subunit 1 family.</text>
</comment>
<dbReference type="STRING" id="458817.Shal_1164"/>
<evidence type="ECO:0000256" key="5">
    <source>
        <dbReference type="ARBA" id="ARBA00022617"/>
    </source>
</evidence>
<evidence type="ECO:0000256" key="10">
    <source>
        <dbReference type="ARBA" id="ARBA00023004"/>
    </source>
</evidence>
<proteinExistence type="inferred from homology"/>
<feature type="transmembrane region" description="Helical" evidence="12">
    <location>
        <begin position="189"/>
        <end position="212"/>
    </location>
</feature>
<protein>
    <submittedName>
        <fullName evidence="13">Cytochrome bd ubiquinol oxidase subunit I</fullName>
    </submittedName>
</protein>
<keyword evidence="5 12" id="KW-0349">Heme</keyword>
<dbReference type="GO" id="GO:0005886">
    <property type="term" value="C:plasma membrane"/>
    <property type="evidence" value="ECO:0007669"/>
    <property type="project" value="UniProtKB-SubCell"/>
</dbReference>
<dbReference type="GO" id="GO:0046872">
    <property type="term" value="F:metal ion binding"/>
    <property type="evidence" value="ECO:0007669"/>
    <property type="project" value="UniProtKB-UniRule"/>
</dbReference>
<dbReference type="RefSeq" id="WP_012276275.1">
    <property type="nucleotide sequence ID" value="NC_010334.1"/>
</dbReference>
<feature type="transmembrane region" description="Helical" evidence="12">
    <location>
        <begin position="219"/>
        <end position="241"/>
    </location>
</feature>
<keyword evidence="8 12" id="KW-0249">Electron transport</keyword>
<dbReference type="HOGENOM" id="CLU_030555_0_1_6"/>
<dbReference type="Proteomes" id="UP000001317">
    <property type="component" value="Chromosome"/>
</dbReference>
<evidence type="ECO:0000256" key="8">
    <source>
        <dbReference type="ARBA" id="ARBA00022982"/>
    </source>
</evidence>
<sequence>MIEHALTDTARLEFGLSMMVHQIFVPLFIGLMLVTAIFETLYVTKSNAEYKSAAQFIGKLCLPIVFVLIITGILTPPMPEDWQQLDLFINSVFSEYVGLLGTIVSTGMLIWLTAVVLFYIGWRHLPAKLHLFITWLLPFICAYTELPVIVLNGWMHDPSSAMQFDINTMTYQAASLYEIVTTPMASTRFAHMFTGAFLIGGVTLISLSCYYLQKNSQQAFGQAGVVIGASIGLCFSLFALFSGDIHGRDVHQAQPMKLAQLEALWETEQDGADLVLLALPDQQAEKNHFEIKIPQLLGWMLSGTDSSEQVKGIKQLRAENMQRIRNGLLARQAITRYSDDSSTDKQADRDLIQAYQHNLGYAELVRKYNPQLIDVTEEQIRSAANDTVNNVSVLFFSFRVMVGAGLFILLLSSYWVYLAAKGKLQSASDRLLKLSTYALPIPFIAYLSGWLLSEYGRQPWVVYGVMPTLQGAGTFSAGETHGFHVPTLLMSYGVLAVIFGWLLTRWIKKGPNPVTASTSTSAKPSEGL</sequence>
<feature type="transmembrane region" description="Helical" evidence="12">
    <location>
        <begin position="431"/>
        <end position="452"/>
    </location>
</feature>
<keyword evidence="6 12" id="KW-0812">Transmembrane</keyword>
<dbReference type="PANTHER" id="PTHR30365">
    <property type="entry name" value="CYTOCHROME D UBIQUINOL OXIDASE"/>
    <property type="match status" value="1"/>
</dbReference>
<name>B0TJE2_SHEHH</name>
<dbReference type="EMBL" id="CP000931">
    <property type="protein sequence ID" value="ABZ75733.1"/>
    <property type="molecule type" value="Genomic_DNA"/>
</dbReference>
<feature type="transmembrane region" description="Helical" evidence="12">
    <location>
        <begin position="132"/>
        <end position="155"/>
    </location>
</feature>
<dbReference type="GO" id="GO:0019646">
    <property type="term" value="P:aerobic electron transport chain"/>
    <property type="evidence" value="ECO:0007669"/>
    <property type="project" value="InterPro"/>
</dbReference>
<dbReference type="PANTHER" id="PTHR30365:SF14">
    <property type="entry name" value="CYTOCHROME BD MENAQUINOL OXIDASE SUBUNIT I-RELATED"/>
    <property type="match status" value="1"/>
</dbReference>
<feature type="transmembrane region" description="Helical" evidence="12">
    <location>
        <begin position="483"/>
        <end position="503"/>
    </location>
</feature>
<keyword evidence="11 12" id="KW-0472">Membrane</keyword>